<dbReference type="Gene3D" id="3.60.40.10">
    <property type="entry name" value="PPM-type phosphatase domain"/>
    <property type="match status" value="2"/>
</dbReference>
<dbReference type="SUPFAM" id="SSF53098">
    <property type="entry name" value="Ribonuclease H-like"/>
    <property type="match status" value="1"/>
</dbReference>
<dbReference type="InterPro" id="IPR025287">
    <property type="entry name" value="WAK_GUB"/>
</dbReference>
<evidence type="ECO:0000256" key="13">
    <source>
        <dbReference type="SAM" id="MobiDB-lite"/>
    </source>
</evidence>
<keyword evidence="3" id="KW-0808">Transferase</keyword>
<dbReference type="CDD" id="cd00143">
    <property type="entry name" value="PP2Cc"/>
    <property type="match status" value="2"/>
</dbReference>
<proteinExistence type="predicted"/>
<feature type="domain" description="Integrase catalytic" evidence="16">
    <location>
        <begin position="1574"/>
        <end position="1749"/>
    </location>
</feature>
<keyword evidence="11" id="KW-0325">Glycoprotein</keyword>
<comment type="subcellular location">
    <subcellularLocation>
        <location evidence="1">Membrane</location>
        <topology evidence="1">Single-pass type I membrane protein</topology>
    </subcellularLocation>
</comment>
<feature type="compositionally biased region" description="Polar residues" evidence="13">
    <location>
        <begin position="1919"/>
        <end position="1935"/>
    </location>
</feature>
<feature type="region of interest" description="Disordered" evidence="13">
    <location>
        <begin position="1919"/>
        <end position="1939"/>
    </location>
</feature>
<evidence type="ECO:0000256" key="9">
    <source>
        <dbReference type="ARBA" id="ARBA00022989"/>
    </source>
</evidence>
<dbReference type="FunFam" id="1.10.510.10:FF:000590">
    <property type="entry name" value="PR5-like receptor kinase"/>
    <property type="match status" value="1"/>
</dbReference>
<dbReference type="Pfam" id="PF07727">
    <property type="entry name" value="RVT_2"/>
    <property type="match status" value="1"/>
</dbReference>
<accession>A0A2U1P7L7</accession>
<evidence type="ECO:0000256" key="12">
    <source>
        <dbReference type="PROSITE-ProRule" id="PRU10141"/>
    </source>
</evidence>
<dbReference type="Gene3D" id="3.30.420.10">
    <property type="entry name" value="Ribonuclease H-like superfamily/Ribonuclease H"/>
    <property type="match status" value="1"/>
</dbReference>
<dbReference type="InterPro" id="IPR012337">
    <property type="entry name" value="RNaseH-like_sf"/>
</dbReference>
<dbReference type="GO" id="GO:0004674">
    <property type="term" value="F:protein serine/threonine kinase activity"/>
    <property type="evidence" value="ECO:0007669"/>
    <property type="project" value="UniProtKB-KW"/>
</dbReference>
<dbReference type="PROSITE" id="PS00108">
    <property type="entry name" value="PROTEIN_KINASE_ST"/>
    <property type="match status" value="1"/>
</dbReference>
<dbReference type="InterPro" id="IPR000719">
    <property type="entry name" value="Prot_kinase_dom"/>
</dbReference>
<dbReference type="Pfam" id="PF25597">
    <property type="entry name" value="SH3_retrovirus"/>
    <property type="match status" value="1"/>
</dbReference>
<dbReference type="GO" id="GO:0016020">
    <property type="term" value="C:membrane"/>
    <property type="evidence" value="ECO:0007669"/>
    <property type="project" value="UniProtKB-SubCell"/>
</dbReference>
<dbReference type="EMBL" id="PKPP01001554">
    <property type="protein sequence ID" value="PWA81740.1"/>
    <property type="molecule type" value="Genomic_DNA"/>
</dbReference>
<feature type="domain" description="PPM-type phosphatase" evidence="17">
    <location>
        <begin position="1"/>
        <end position="180"/>
    </location>
</feature>
<reference evidence="18 19" key="1">
    <citation type="journal article" date="2018" name="Mol. Plant">
        <title>The genome of Artemisia annua provides insight into the evolution of Asteraceae family and artemisinin biosynthesis.</title>
        <authorList>
            <person name="Shen Q."/>
            <person name="Zhang L."/>
            <person name="Liao Z."/>
            <person name="Wang S."/>
            <person name="Yan T."/>
            <person name="Shi P."/>
            <person name="Liu M."/>
            <person name="Fu X."/>
            <person name="Pan Q."/>
            <person name="Wang Y."/>
            <person name="Lv Z."/>
            <person name="Lu X."/>
            <person name="Zhang F."/>
            <person name="Jiang W."/>
            <person name="Ma Y."/>
            <person name="Chen M."/>
            <person name="Hao X."/>
            <person name="Li L."/>
            <person name="Tang Y."/>
            <person name="Lv G."/>
            <person name="Zhou Y."/>
            <person name="Sun X."/>
            <person name="Brodelius P.E."/>
            <person name="Rose J.K.C."/>
            <person name="Tang K."/>
        </authorList>
    </citation>
    <scope>NUCLEOTIDE SEQUENCE [LARGE SCALE GENOMIC DNA]</scope>
    <source>
        <strain evidence="19">cv. Huhao1</strain>
        <tissue evidence="18">Leaf</tissue>
    </source>
</reference>
<dbReference type="Pfam" id="PF13947">
    <property type="entry name" value="GUB_WAK_bind"/>
    <property type="match status" value="1"/>
</dbReference>
<feature type="domain" description="PPM-type phosphatase" evidence="17">
    <location>
        <begin position="780"/>
        <end position="1019"/>
    </location>
</feature>
<evidence type="ECO:0000313" key="19">
    <source>
        <dbReference type="Proteomes" id="UP000245207"/>
    </source>
</evidence>
<evidence type="ECO:0000256" key="5">
    <source>
        <dbReference type="ARBA" id="ARBA00022729"/>
    </source>
</evidence>
<evidence type="ECO:0000259" key="16">
    <source>
        <dbReference type="PROSITE" id="PS50994"/>
    </source>
</evidence>
<feature type="domain" description="Protein kinase" evidence="15">
    <location>
        <begin position="503"/>
        <end position="792"/>
    </location>
</feature>
<name>A0A2U1P7L7_ARTAN</name>
<dbReference type="SUPFAM" id="SSF56672">
    <property type="entry name" value="DNA/RNA polymerases"/>
    <property type="match status" value="1"/>
</dbReference>
<keyword evidence="5" id="KW-0732">Signal</keyword>
<gene>
    <name evidence="18" type="ORF">CTI12_AA183130</name>
</gene>
<dbReference type="Pfam" id="PF00665">
    <property type="entry name" value="rve"/>
    <property type="match status" value="1"/>
</dbReference>
<dbReference type="InterPro" id="IPR001932">
    <property type="entry name" value="PPM-type_phosphatase-like_dom"/>
</dbReference>
<dbReference type="Pfam" id="PF00069">
    <property type="entry name" value="Pkinase"/>
    <property type="match status" value="1"/>
</dbReference>
<evidence type="ECO:0000259" key="17">
    <source>
        <dbReference type="PROSITE" id="PS51746"/>
    </source>
</evidence>
<keyword evidence="9 14" id="KW-1133">Transmembrane helix</keyword>
<keyword evidence="7" id="KW-0418">Kinase</keyword>
<evidence type="ECO:0000256" key="8">
    <source>
        <dbReference type="ARBA" id="ARBA00022840"/>
    </source>
</evidence>
<feature type="compositionally biased region" description="Low complexity" evidence="13">
    <location>
        <begin position="1251"/>
        <end position="1265"/>
    </location>
</feature>
<keyword evidence="8 12" id="KW-0067">ATP-binding</keyword>
<feature type="binding site" evidence="12">
    <location>
        <position position="531"/>
    </location>
    <ligand>
        <name>ATP</name>
        <dbReference type="ChEBI" id="CHEBI:30616"/>
    </ligand>
</feature>
<comment type="caution">
    <text evidence="18">The sequence shown here is derived from an EMBL/GenBank/DDBJ whole genome shotgun (WGS) entry which is preliminary data.</text>
</comment>
<dbReference type="InterPro" id="IPR013103">
    <property type="entry name" value="RVT_2"/>
</dbReference>
<dbReference type="InterPro" id="IPR025724">
    <property type="entry name" value="GAG-pre-integrase_dom"/>
</dbReference>
<dbReference type="Proteomes" id="UP000245207">
    <property type="component" value="Unassembled WGS sequence"/>
</dbReference>
<evidence type="ECO:0000256" key="2">
    <source>
        <dbReference type="ARBA" id="ARBA00022527"/>
    </source>
</evidence>
<dbReference type="Pfam" id="PF13976">
    <property type="entry name" value="gag_pre-integrs"/>
    <property type="match status" value="1"/>
</dbReference>
<feature type="compositionally biased region" description="Polar residues" evidence="13">
    <location>
        <begin position="1230"/>
        <end position="1250"/>
    </location>
</feature>
<dbReference type="InterPro" id="IPR045874">
    <property type="entry name" value="LRK10/LRL21-25-like"/>
</dbReference>
<dbReference type="SUPFAM" id="SSF81606">
    <property type="entry name" value="PP2C-like"/>
    <property type="match status" value="2"/>
</dbReference>
<dbReference type="PROSITE" id="PS50011">
    <property type="entry name" value="PROTEIN_KINASE_DOM"/>
    <property type="match status" value="1"/>
</dbReference>
<dbReference type="Gene3D" id="1.10.510.10">
    <property type="entry name" value="Transferase(Phosphotransferase) domain 1"/>
    <property type="match status" value="1"/>
</dbReference>
<dbReference type="InterPro" id="IPR036397">
    <property type="entry name" value="RNaseH_sf"/>
</dbReference>
<sequence>MKTDCQRVSGHQSSSFSIFVVFDGHNGNAAALYSRDNPLNHILSSIPRGLGRDEWLQAKQRWTITVASVGDSRCILDAQGGAVSELTVDHRLEENQEERERVKASGGEVGRLRILGGAELLDAGGRLIIASDGIWDAVPSDMATKYCRGSPAEVGARQVVKEALRTRGLKDDTTCIVVDIIPPDTAMPPPSPPRKKPSKFSLRSLFFRKKSNGSTSKLSKKLYAIGIVEELFEEGSAMLYESPFCLASLYEDCTPRNCGDGVNVGFPFYIGGLQQSYCGYPGFKLDCNNNGSLIIQISGNKYSVENIDYEGSIHLRNSPITTCPSAITNITLDDSTFSVYSHVDLYIYMNCSISQLPAKNLTRHRIGSCDELVMSRAPANCDTCRKSGGRCVYVEEMLLLRCSCPNSVTVDPYVGCQTDSNLKSTTTVNKKQAILVKKKRVLLVTALTIGVAMILVAAIICFLRKFNRRRITETHVNVDIFLKNHQFLAPKRYSYSQIKKMTNSFKVKLGQGGFGSVYKGELSNGNLVAVKILSELKDNGEDFINEVASVGRTSHENIVTLVGFCCDGHQRALIYDFMPNGSLERFIYGRETSSDCHLGWEKLHQIAIGIARGLEYLHSGCNARILHFDIKPHNILLDEDLCPKISDFGLAKLFLEKKSMISMSRMRGTPGYIAPELFSRNFGQVSHKSDVYSYGMMILEMVGGRKNIEVEVDHTSEIYFPHWIYKKVELHEEQLGLHGIVSEEENEMVRKMIIVGLWCIQTNPLSRPTITKVLEMLEDDLASLEIPPKPYLSSPPRHVFDGHNGNAAALYSRDNPLNHILSSIPRGLGRDEWLQALSRALVAGFVKTDKEFQSKVASVGDSRYILDAQGGAVSELTVDHRLEENQEEREGVKASGGEVGRLRILGGAKLSDAGGRLIIASDGIWDAVPSDMAAKSCRGWPAELAARQVVKLLFSVVSKFLIEISVIMSVHNSDDSIHNTDNEDDVGGDIPVTLISKLDLRHPLHLHPNDSATLTVISIKLKGTENYNVWSCAMLLALEGKNKTGFIDRTCQRSNTDEVLGRQWDRVNVIVLGWILNSISEELFLGQIFSKRASDVWDELKETFDRVDGSVTFNLHHKINSLTQNGSSIAEYFNKLSTLRKQFDALIKLPRCTCHDADDFKKHNQLMKLMQFLMGLDDSYMQIRSNILSRDPLPDINGAFAIISSEESHRAVVSGSSGTGVSQRSQSSVFNSNVPNRGGSQRPPTSGNSFRPNNATRTNTNVNNRPSGGSNLICEHCGFNGHTVERCFKLIGYPANFGKRNNNTGSNSNQGVQNFNKRFVNNNSVGSSSSSTFSNEQISKLLSLIKGTSIYDDGKGKNIHANMAGIVFNNSKVFNQNFHKYFCNNSKIRAALVATGIIVDSGANQHLRYTDKFLVNVIDISKLGIKVSHTNGTEALITKVGNMILTKNLTLYDVLVVPEYCVSLMSVHKVARDSKFVIAFDETKCYVLPQDLKGMNILGIGKQTDGLYYFDGDQGSGLFTNNTKTNCFLSKDLWHSRLGHPADQVLTVLQKDIGFQTKNDKNPCDVCQKAKQTREPFPISEHKTTILADLIHLDLWGPYRVTSKEGYKYFLTIVDDFTRSVWVYLVKTKDEVFDCIVIFYNLIKNQFNKNVKTFRSDNGTEFVNHKFSEFCNKQGIIHQTSCAYTPQQNGIVERKHRHLLNVARSLMFQGGIPLNLWSECILTACYLINRLPSSVLNGKSPYELVFNRKCSLKHLRVFGCLSFATILNNSDKFSSRSEKCVLIGYASFKKGYKLYSLERKQFIYSRDVIFFENVFPFKDKNVSVRSHDLDHANFFNEAVYEDHGIPSDDNINNAAPHVDGRNSPLTGSPTIDHSENDLGHFHGSNGSALEDEMPATHENETELDPINDYEAASSEGINTSFPNTETSQNFQTQSLRRSERTSVFPNKYNEFIVDSKVKYGLEKFVGYSKLSFDNLCFTIELNKSFEPKTYKEASKYQHWNEAMNKEMKALYDNDTFEIVELPDGRIAIGSKWIYKIKYKSSGEIDRYKARLVAQGYNQREGIDFDEIFSPVVKIVTIRCVINLAVQQSWPIFQLDVNNAFLYGDLEETVYMKLPQGYFNENDNRVCRLKKSLYGLKQAPRQWNAKLSSTLLENGFVQSKSDYSLFTKNESGVFIALLVYVDDIIVTGNNLDAIEDFKAYLKSKFQIKDLGKLKYFLGIEVVETKNGVCLSQRKYCLDLLSEFGLLACKPSAIPLEQSVFITSEPTDTDPLLDNITKYQKLIGKLIYLTHTRPDISYAVHCLSQFMHSPLKSHLKIALKVLRYLKGSPGMGVYIVKISENFLNAFVDADWANLNGSMVSWKSKKQNTLSKSSAKAEYRALASVTSKIVWILKILKDLNWEHFIPVKVFCDSQAAIKIAANPEALRTRGLKDDTTCIVVDIIPPDTAMPPPSPPCKKPSKFSLSSLFFRNKSNGSASKLSKKLSAVGIVEELFEEGSAMLSERLGNEETCGPSTSGLFMCVVCQVDLGASEGISVHAGSIFSTSSKPWEGPFLCADCRNKIDAMEGKRPSRVKVT</sequence>
<protein>
    <submittedName>
        <fullName evidence="18">Ribonuclease H-like domain-containing protein</fullName>
    </submittedName>
</protein>
<dbReference type="SMART" id="SM00332">
    <property type="entry name" value="PP2Cc"/>
    <property type="match status" value="2"/>
</dbReference>
<dbReference type="FunFam" id="3.30.200.20:FF:000178">
    <property type="entry name" value="serine/threonine-protein kinase PBS1-like"/>
    <property type="match status" value="1"/>
</dbReference>
<dbReference type="InterPro" id="IPR011009">
    <property type="entry name" value="Kinase-like_dom_sf"/>
</dbReference>
<feature type="region of interest" description="Disordered" evidence="13">
    <location>
        <begin position="1213"/>
        <end position="1267"/>
    </location>
</feature>
<feature type="transmembrane region" description="Helical" evidence="14">
    <location>
        <begin position="441"/>
        <end position="463"/>
    </location>
</feature>
<keyword evidence="19" id="KW-1185">Reference proteome</keyword>
<keyword evidence="4 14" id="KW-0812">Transmembrane</keyword>
<keyword evidence="6 12" id="KW-0547">Nucleotide-binding</keyword>
<evidence type="ECO:0000256" key="1">
    <source>
        <dbReference type="ARBA" id="ARBA00004479"/>
    </source>
</evidence>
<dbReference type="Pfam" id="PF00481">
    <property type="entry name" value="PP2C"/>
    <property type="match status" value="2"/>
</dbReference>
<dbReference type="GO" id="GO:0030247">
    <property type="term" value="F:polysaccharide binding"/>
    <property type="evidence" value="ECO:0007669"/>
    <property type="project" value="InterPro"/>
</dbReference>
<organism evidence="18 19">
    <name type="scientific">Artemisia annua</name>
    <name type="common">Sweet wormwood</name>
    <dbReference type="NCBI Taxonomy" id="35608"/>
    <lineage>
        <taxon>Eukaryota</taxon>
        <taxon>Viridiplantae</taxon>
        <taxon>Streptophyta</taxon>
        <taxon>Embryophyta</taxon>
        <taxon>Tracheophyta</taxon>
        <taxon>Spermatophyta</taxon>
        <taxon>Magnoliopsida</taxon>
        <taxon>eudicotyledons</taxon>
        <taxon>Gunneridae</taxon>
        <taxon>Pentapetalae</taxon>
        <taxon>asterids</taxon>
        <taxon>campanulids</taxon>
        <taxon>Asterales</taxon>
        <taxon>Asteraceae</taxon>
        <taxon>Asteroideae</taxon>
        <taxon>Anthemideae</taxon>
        <taxon>Artemisiinae</taxon>
        <taxon>Artemisia</taxon>
    </lineage>
</organism>
<evidence type="ECO:0000256" key="7">
    <source>
        <dbReference type="ARBA" id="ARBA00022777"/>
    </source>
</evidence>
<evidence type="ECO:0000256" key="14">
    <source>
        <dbReference type="SAM" id="Phobius"/>
    </source>
</evidence>
<dbReference type="PROSITE" id="PS51746">
    <property type="entry name" value="PPM_2"/>
    <property type="match status" value="2"/>
</dbReference>
<dbReference type="CDD" id="cd14066">
    <property type="entry name" value="STKc_IRAK"/>
    <property type="match status" value="1"/>
</dbReference>
<dbReference type="InterPro" id="IPR001584">
    <property type="entry name" value="Integrase_cat-core"/>
</dbReference>
<dbReference type="InterPro" id="IPR043502">
    <property type="entry name" value="DNA/RNA_pol_sf"/>
</dbReference>
<dbReference type="InterPro" id="IPR017441">
    <property type="entry name" value="Protein_kinase_ATP_BS"/>
</dbReference>
<evidence type="ECO:0000313" key="18">
    <source>
        <dbReference type="EMBL" id="PWA81740.1"/>
    </source>
</evidence>
<evidence type="ECO:0000256" key="6">
    <source>
        <dbReference type="ARBA" id="ARBA00022741"/>
    </source>
</evidence>
<dbReference type="InterPro" id="IPR036457">
    <property type="entry name" value="PPM-type-like_dom_sf"/>
</dbReference>
<evidence type="ECO:0000256" key="11">
    <source>
        <dbReference type="ARBA" id="ARBA00023180"/>
    </source>
</evidence>
<evidence type="ECO:0000256" key="3">
    <source>
        <dbReference type="ARBA" id="ARBA00022679"/>
    </source>
</evidence>
<dbReference type="SMART" id="SM00220">
    <property type="entry name" value="S_TKc"/>
    <property type="match status" value="1"/>
</dbReference>
<keyword evidence="2" id="KW-0723">Serine/threonine-protein kinase</keyword>
<dbReference type="PROSITE" id="PS00107">
    <property type="entry name" value="PROTEIN_KINASE_ATP"/>
    <property type="match status" value="1"/>
</dbReference>
<dbReference type="Gene3D" id="3.30.200.20">
    <property type="entry name" value="Phosphorylase Kinase, domain 1"/>
    <property type="match status" value="1"/>
</dbReference>
<dbReference type="GO" id="GO:0005524">
    <property type="term" value="F:ATP binding"/>
    <property type="evidence" value="ECO:0007669"/>
    <property type="project" value="UniProtKB-UniRule"/>
</dbReference>
<dbReference type="OrthoDB" id="10264738at2759"/>
<evidence type="ECO:0000256" key="10">
    <source>
        <dbReference type="ARBA" id="ARBA00023136"/>
    </source>
</evidence>
<dbReference type="CDD" id="cd09272">
    <property type="entry name" value="RNase_HI_RT_Ty1"/>
    <property type="match status" value="1"/>
</dbReference>
<evidence type="ECO:0000256" key="4">
    <source>
        <dbReference type="ARBA" id="ARBA00022692"/>
    </source>
</evidence>
<feature type="compositionally biased region" description="Low complexity" evidence="13">
    <location>
        <begin position="1213"/>
        <end position="1229"/>
    </location>
</feature>
<dbReference type="PROSITE" id="PS50994">
    <property type="entry name" value="INTEGRASE"/>
    <property type="match status" value="1"/>
</dbReference>
<evidence type="ECO:0000259" key="15">
    <source>
        <dbReference type="PROSITE" id="PS50011"/>
    </source>
</evidence>
<dbReference type="PANTHER" id="PTHR27009">
    <property type="entry name" value="RUST RESISTANCE KINASE LR10-RELATED"/>
    <property type="match status" value="1"/>
</dbReference>
<dbReference type="InterPro" id="IPR029472">
    <property type="entry name" value="Copia-like_N"/>
</dbReference>
<dbReference type="InterPro" id="IPR057670">
    <property type="entry name" value="SH3_retrovirus"/>
</dbReference>
<dbReference type="InterPro" id="IPR008271">
    <property type="entry name" value="Ser/Thr_kinase_AS"/>
</dbReference>
<feature type="region of interest" description="Disordered" evidence="13">
    <location>
        <begin position="1853"/>
        <end position="1896"/>
    </location>
</feature>
<dbReference type="GO" id="GO:0015074">
    <property type="term" value="P:DNA integration"/>
    <property type="evidence" value="ECO:0007669"/>
    <property type="project" value="InterPro"/>
</dbReference>
<dbReference type="Pfam" id="PF14244">
    <property type="entry name" value="Retrotran_gag_3"/>
    <property type="match status" value="1"/>
</dbReference>
<keyword evidence="10 14" id="KW-0472">Membrane</keyword>
<dbReference type="GO" id="GO:0003676">
    <property type="term" value="F:nucleic acid binding"/>
    <property type="evidence" value="ECO:0007669"/>
    <property type="project" value="InterPro"/>
</dbReference>
<dbReference type="SUPFAM" id="SSF56112">
    <property type="entry name" value="Protein kinase-like (PK-like)"/>
    <property type="match status" value="1"/>
</dbReference>